<comment type="caution">
    <text evidence="2">The sequence shown here is derived from an EMBL/GenBank/DDBJ whole genome shotgun (WGS) entry which is preliminary data.</text>
</comment>
<evidence type="ECO:0000313" key="2">
    <source>
        <dbReference type="EMBL" id="MBB4050432.1"/>
    </source>
</evidence>
<sequence>MDRVLSFLLNIGMPRRLVDGLRRRPLLAIVLIGALAWVPVIVLVWLFLRLLG</sequence>
<keyword evidence="1" id="KW-0812">Transmembrane</keyword>
<evidence type="ECO:0000256" key="1">
    <source>
        <dbReference type="SAM" id="Phobius"/>
    </source>
</evidence>
<dbReference type="RefSeq" id="WP_183309254.1">
    <property type="nucleotide sequence ID" value="NZ_JACIEW010000001.1"/>
</dbReference>
<organism evidence="2 3">
    <name type="scientific">Devosia subaequoris</name>
    <dbReference type="NCBI Taxonomy" id="395930"/>
    <lineage>
        <taxon>Bacteria</taxon>
        <taxon>Pseudomonadati</taxon>
        <taxon>Pseudomonadota</taxon>
        <taxon>Alphaproteobacteria</taxon>
        <taxon>Hyphomicrobiales</taxon>
        <taxon>Devosiaceae</taxon>
        <taxon>Devosia</taxon>
    </lineage>
</organism>
<keyword evidence="1" id="KW-1133">Transmembrane helix</keyword>
<accession>A0A7W6IIU1</accession>
<reference evidence="2 3" key="1">
    <citation type="submission" date="2020-08" db="EMBL/GenBank/DDBJ databases">
        <title>Genomic Encyclopedia of Type Strains, Phase IV (KMG-IV): sequencing the most valuable type-strain genomes for metagenomic binning, comparative biology and taxonomic classification.</title>
        <authorList>
            <person name="Goeker M."/>
        </authorList>
    </citation>
    <scope>NUCLEOTIDE SEQUENCE [LARGE SCALE GENOMIC DNA]</scope>
    <source>
        <strain evidence="2 3">DSM 23447</strain>
    </source>
</reference>
<keyword evidence="1" id="KW-0472">Membrane</keyword>
<proteinExistence type="predicted"/>
<dbReference type="Proteomes" id="UP000547011">
    <property type="component" value="Unassembled WGS sequence"/>
</dbReference>
<evidence type="ECO:0000313" key="3">
    <source>
        <dbReference type="Proteomes" id="UP000547011"/>
    </source>
</evidence>
<feature type="transmembrane region" description="Helical" evidence="1">
    <location>
        <begin position="26"/>
        <end position="48"/>
    </location>
</feature>
<keyword evidence="3" id="KW-1185">Reference proteome</keyword>
<dbReference type="AlphaFoldDB" id="A0A7W6IIU1"/>
<gene>
    <name evidence="2" type="ORF">GGR20_000050</name>
</gene>
<name>A0A7W6IIU1_9HYPH</name>
<protein>
    <submittedName>
        <fullName evidence="2">Uncharacterized protein</fullName>
    </submittedName>
</protein>
<dbReference type="EMBL" id="JACIEW010000001">
    <property type="protein sequence ID" value="MBB4050432.1"/>
    <property type="molecule type" value="Genomic_DNA"/>
</dbReference>